<evidence type="ECO:0000256" key="2">
    <source>
        <dbReference type="ARBA" id="ARBA00022857"/>
    </source>
</evidence>
<comment type="similarity">
    <text evidence="1 4">Belongs to the short-chain dehydrogenases/reductases (SDR) family.</text>
</comment>
<dbReference type="InParanoid" id="A0A165KTJ9"/>
<organism evidence="5 6">
    <name type="scientific">Exidia glandulosa HHB12029</name>
    <dbReference type="NCBI Taxonomy" id="1314781"/>
    <lineage>
        <taxon>Eukaryota</taxon>
        <taxon>Fungi</taxon>
        <taxon>Dikarya</taxon>
        <taxon>Basidiomycota</taxon>
        <taxon>Agaricomycotina</taxon>
        <taxon>Agaricomycetes</taxon>
        <taxon>Auriculariales</taxon>
        <taxon>Exidiaceae</taxon>
        <taxon>Exidia</taxon>
    </lineage>
</organism>
<evidence type="ECO:0000313" key="5">
    <source>
        <dbReference type="EMBL" id="KZV96862.1"/>
    </source>
</evidence>
<evidence type="ECO:0000256" key="3">
    <source>
        <dbReference type="ARBA" id="ARBA00023002"/>
    </source>
</evidence>
<dbReference type="OrthoDB" id="1933717at2759"/>
<sequence>MSAYARIIAVTGANKGIGLAIVRNIALQYPSSTLNSGPLLLYLTARDTTRGNAAIDALNAEEKFAKVLKAHGGPVSVAFKQLDISNTASIDGFAADLQREHGQIDIVVNNAGIALDGFDAEVVNKTLATNYHCTLYATLAFLKLLKPAYTSRLVNVASTAGRLSQFPASLQKRFIDASNTPDDGKAATVIMRDFEEAVKAGGKKHEALGFPSAAYSTSKAGLIAATRAVALRVAKENDGAKEFPLVNSCCPGWVNTDMTKGKGPKTVDQGAKTPVYLAMENLGGKYGEFWRDEKIIEW</sequence>
<dbReference type="Proteomes" id="UP000077266">
    <property type="component" value="Unassembled WGS sequence"/>
</dbReference>
<evidence type="ECO:0000256" key="1">
    <source>
        <dbReference type="ARBA" id="ARBA00006484"/>
    </source>
</evidence>
<evidence type="ECO:0000256" key="4">
    <source>
        <dbReference type="RuleBase" id="RU000363"/>
    </source>
</evidence>
<dbReference type="STRING" id="1314781.A0A165KTJ9"/>
<accession>A0A165KTJ9</accession>
<dbReference type="EMBL" id="KV425937">
    <property type="protein sequence ID" value="KZV96862.1"/>
    <property type="molecule type" value="Genomic_DNA"/>
</dbReference>
<dbReference type="InterPro" id="IPR036291">
    <property type="entry name" value="NAD(P)-bd_dom_sf"/>
</dbReference>
<dbReference type="GO" id="GO:0016491">
    <property type="term" value="F:oxidoreductase activity"/>
    <property type="evidence" value="ECO:0007669"/>
    <property type="project" value="UniProtKB-KW"/>
</dbReference>
<dbReference type="PANTHER" id="PTHR43963:SF6">
    <property type="entry name" value="CHAIN DEHYDROGENASE FAMILY PROTEIN, PUTATIVE (AFU_ORTHOLOGUE AFUA_3G15350)-RELATED"/>
    <property type="match status" value="1"/>
</dbReference>
<dbReference type="Pfam" id="PF00106">
    <property type="entry name" value="adh_short"/>
    <property type="match status" value="1"/>
</dbReference>
<dbReference type="PRINTS" id="PR00080">
    <property type="entry name" value="SDRFAMILY"/>
</dbReference>
<keyword evidence="2" id="KW-0521">NADP</keyword>
<dbReference type="AlphaFoldDB" id="A0A165KTJ9"/>
<gene>
    <name evidence="5" type="ORF">EXIGLDRAFT_670658</name>
</gene>
<proteinExistence type="inferred from homology"/>
<dbReference type="Gene3D" id="3.40.50.720">
    <property type="entry name" value="NAD(P)-binding Rossmann-like Domain"/>
    <property type="match status" value="1"/>
</dbReference>
<dbReference type="InterPro" id="IPR002347">
    <property type="entry name" value="SDR_fam"/>
</dbReference>
<reference evidence="5 6" key="1">
    <citation type="journal article" date="2016" name="Mol. Biol. Evol.">
        <title>Comparative Genomics of Early-Diverging Mushroom-Forming Fungi Provides Insights into the Origins of Lignocellulose Decay Capabilities.</title>
        <authorList>
            <person name="Nagy L.G."/>
            <person name="Riley R."/>
            <person name="Tritt A."/>
            <person name="Adam C."/>
            <person name="Daum C."/>
            <person name="Floudas D."/>
            <person name="Sun H."/>
            <person name="Yadav J.S."/>
            <person name="Pangilinan J."/>
            <person name="Larsson K.H."/>
            <person name="Matsuura K."/>
            <person name="Barry K."/>
            <person name="Labutti K."/>
            <person name="Kuo R."/>
            <person name="Ohm R.A."/>
            <person name="Bhattacharya S.S."/>
            <person name="Shirouzu T."/>
            <person name="Yoshinaga Y."/>
            <person name="Martin F.M."/>
            <person name="Grigoriev I.V."/>
            <person name="Hibbett D.S."/>
        </authorList>
    </citation>
    <scope>NUCLEOTIDE SEQUENCE [LARGE SCALE GENOMIC DNA]</scope>
    <source>
        <strain evidence="5 6">HHB12029</strain>
    </source>
</reference>
<protein>
    <submittedName>
        <fullName evidence="5">NAD(P)-binding protein</fullName>
    </submittedName>
</protein>
<name>A0A165KTJ9_EXIGL</name>
<dbReference type="PANTHER" id="PTHR43963">
    <property type="entry name" value="CARBONYL REDUCTASE 1-RELATED"/>
    <property type="match status" value="1"/>
</dbReference>
<keyword evidence="6" id="KW-1185">Reference proteome</keyword>
<evidence type="ECO:0000313" key="6">
    <source>
        <dbReference type="Proteomes" id="UP000077266"/>
    </source>
</evidence>
<keyword evidence="3" id="KW-0560">Oxidoreductase</keyword>
<dbReference type="PRINTS" id="PR00081">
    <property type="entry name" value="GDHRDH"/>
</dbReference>
<dbReference type="SUPFAM" id="SSF51735">
    <property type="entry name" value="NAD(P)-binding Rossmann-fold domains"/>
    <property type="match status" value="1"/>
</dbReference>